<dbReference type="Pfam" id="PF00496">
    <property type="entry name" value="SBP_bac_5"/>
    <property type="match status" value="1"/>
</dbReference>
<dbReference type="InterPro" id="IPR039424">
    <property type="entry name" value="SBP_5"/>
</dbReference>
<protein>
    <submittedName>
        <fullName evidence="3">ABC transporter</fullName>
    </submittedName>
</protein>
<dbReference type="GO" id="GO:0015833">
    <property type="term" value="P:peptide transport"/>
    <property type="evidence" value="ECO:0007669"/>
    <property type="project" value="TreeGrafter"/>
</dbReference>
<feature type="domain" description="Solute-binding protein family 5" evidence="2">
    <location>
        <begin position="103"/>
        <end position="489"/>
    </location>
</feature>
<dbReference type="GO" id="GO:0043190">
    <property type="term" value="C:ATP-binding cassette (ABC) transporter complex"/>
    <property type="evidence" value="ECO:0007669"/>
    <property type="project" value="InterPro"/>
</dbReference>
<dbReference type="Proteomes" id="UP000636960">
    <property type="component" value="Unassembled WGS sequence"/>
</dbReference>
<feature type="compositionally biased region" description="Polar residues" evidence="1">
    <location>
        <begin position="17"/>
        <end position="39"/>
    </location>
</feature>
<name>A0A919K671_9ACTN</name>
<evidence type="ECO:0000259" key="2">
    <source>
        <dbReference type="Pfam" id="PF00496"/>
    </source>
</evidence>
<dbReference type="GO" id="GO:0042597">
    <property type="term" value="C:periplasmic space"/>
    <property type="evidence" value="ECO:0007669"/>
    <property type="project" value="UniProtKB-ARBA"/>
</dbReference>
<dbReference type="Gene3D" id="3.10.105.10">
    <property type="entry name" value="Dipeptide-binding Protein, Domain 3"/>
    <property type="match status" value="1"/>
</dbReference>
<comment type="caution">
    <text evidence="3">The sequence shown here is derived from an EMBL/GenBank/DDBJ whole genome shotgun (WGS) entry which is preliminary data.</text>
</comment>
<reference evidence="3" key="1">
    <citation type="submission" date="2021-01" db="EMBL/GenBank/DDBJ databases">
        <title>Whole genome shotgun sequence of Actinoplanes rishiriensis NBRC 108556.</title>
        <authorList>
            <person name="Komaki H."/>
            <person name="Tamura T."/>
        </authorList>
    </citation>
    <scope>NUCLEOTIDE SEQUENCE</scope>
    <source>
        <strain evidence="3">NBRC 108556</strain>
    </source>
</reference>
<dbReference type="PANTHER" id="PTHR30290:SF83">
    <property type="entry name" value="ABC TRANSPORTER SUBSTRATE-BINDING PROTEIN"/>
    <property type="match status" value="1"/>
</dbReference>
<gene>
    <name evidence="3" type="ORF">Ari01nite_75470</name>
</gene>
<keyword evidence="4" id="KW-1185">Reference proteome</keyword>
<feature type="region of interest" description="Disordered" evidence="1">
    <location>
        <begin position="17"/>
        <end position="50"/>
    </location>
</feature>
<dbReference type="PIRSF" id="PIRSF002741">
    <property type="entry name" value="MppA"/>
    <property type="match status" value="1"/>
</dbReference>
<evidence type="ECO:0000313" key="3">
    <source>
        <dbReference type="EMBL" id="GIF00083.1"/>
    </source>
</evidence>
<organism evidence="3 4">
    <name type="scientific">Paractinoplanes rishiriensis</name>
    <dbReference type="NCBI Taxonomy" id="1050105"/>
    <lineage>
        <taxon>Bacteria</taxon>
        <taxon>Bacillati</taxon>
        <taxon>Actinomycetota</taxon>
        <taxon>Actinomycetes</taxon>
        <taxon>Micromonosporales</taxon>
        <taxon>Micromonosporaceae</taxon>
        <taxon>Paractinoplanes</taxon>
    </lineage>
</organism>
<dbReference type="AlphaFoldDB" id="A0A919K671"/>
<dbReference type="InterPro" id="IPR000914">
    <property type="entry name" value="SBP_5_dom"/>
</dbReference>
<dbReference type="Gene3D" id="3.40.190.10">
    <property type="entry name" value="Periplasmic binding protein-like II"/>
    <property type="match status" value="1"/>
</dbReference>
<dbReference type="GO" id="GO:1904680">
    <property type="term" value="F:peptide transmembrane transporter activity"/>
    <property type="evidence" value="ECO:0007669"/>
    <property type="project" value="TreeGrafter"/>
</dbReference>
<dbReference type="EMBL" id="BOMV01000079">
    <property type="protein sequence ID" value="GIF00083.1"/>
    <property type="molecule type" value="Genomic_DNA"/>
</dbReference>
<dbReference type="SUPFAM" id="SSF53850">
    <property type="entry name" value="Periplasmic binding protein-like II"/>
    <property type="match status" value="1"/>
</dbReference>
<accession>A0A919K671</accession>
<dbReference type="PANTHER" id="PTHR30290">
    <property type="entry name" value="PERIPLASMIC BINDING COMPONENT OF ABC TRANSPORTER"/>
    <property type="match status" value="1"/>
</dbReference>
<evidence type="ECO:0000313" key="4">
    <source>
        <dbReference type="Proteomes" id="UP000636960"/>
    </source>
</evidence>
<sequence length="574" mass="61794">MAAASVALVLVLAGCGSPSSQNRSGTGDTGRITTQQSAMDPNAKGPAPEVAGAQKGGTLTVYAQAVPMSFDPTDTYDVDAQAIEKLFFRSPTQYALRNGKAVLVPDLTDLGTVSPDKLTWTFAMKPGIRYDDGTDVKVDDLAYAIKRSFARDVFPGGPTYQLSYFKDGDKYQGPYAGGDSFAGVETQGTDKLLIHLAKPFADLPFFMSFPMFTPIPQAKDTKQDYQNRPLATGPYVFSEYVAGSSLTLKKNPHWDPNTDPVRHQYLDGWNFRWGGDAVSTQQRVLNSAGADAGAMQAEQIDSSLIPQITGTDQPVQLVRGQSPCVNVLNIDTRKIPDVNVRKAIAKAINWDALSKASGNNPYTAEPASSFLSPTVQGYEDYPPYPDLTGAGAGDPEGAKKILSDAGKLGFELSWYYTNSVPLAQQRSAMRADDLTKAGFKVKAIGASAADIRARASDYDAPVNLDQAPRGWCSDWPTGSSWIPTLFQSRSVAEGNSWGMQQDSALDAEIEAAAALPTDEAAGKWAELDQKIMSRYVALPWFYNKTAFLVGTKVGGAEADPTQGQPSYVGMFLRQ</sequence>
<dbReference type="InterPro" id="IPR030678">
    <property type="entry name" value="Peptide/Ni-bd"/>
</dbReference>
<evidence type="ECO:0000256" key="1">
    <source>
        <dbReference type="SAM" id="MobiDB-lite"/>
    </source>
</evidence>
<proteinExistence type="predicted"/>